<comment type="similarity">
    <text evidence="1">Belongs to the 2-oxoacid dehydrogenase family.</text>
</comment>
<dbReference type="EMBL" id="CAJPEV010014695">
    <property type="protein sequence ID" value="CAG0907015.1"/>
    <property type="molecule type" value="Genomic_DNA"/>
</dbReference>
<name>A0A7R9AJ23_9CRUS</name>
<feature type="domain" description="Peripheral subunit-binding (PSBD)" evidence="3">
    <location>
        <begin position="52"/>
        <end position="89"/>
    </location>
</feature>
<evidence type="ECO:0000256" key="1">
    <source>
        <dbReference type="ARBA" id="ARBA00007317"/>
    </source>
</evidence>
<evidence type="ECO:0000313" key="4">
    <source>
        <dbReference type="EMBL" id="CAD7254948.1"/>
    </source>
</evidence>
<gene>
    <name evidence="4" type="ORF">DSTB1V02_LOCUS14694</name>
</gene>
<evidence type="ECO:0000313" key="5">
    <source>
        <dbReference type="Proteomes" id="UP000677054"/>
    </source>
</evidence>
<dbReference type="EMBL" id="LR914213">
    <property type="protein sequence ID" value="CAD7254948.1"/>
    <property type="molecule type" value="Genomic_DNA"/>
</dbReference>
<dbReference type="PANTHER" id="PTHR23151">
    <property type="entry name" value="DIHYDROLIPOAMIDE ACETYL/SUCCINYL-TRANSFERASE-RELATED"/>
    <property type="match status" value="1"/>
</dbReference>
<dbReference type="PANTHER" id="PTHR23151:SF90">
    <property type="entry name" value="DIHYDROLIPOYLLYSINE-RESIDUE ACETYLTRANSFERASE COMPONENT OF PYRUVATE DEHYDROGENASE COMPLEX, MITOCHONDRIAL-RELATED"/>
    <property type="match status" value="1"/>
</dbReference>
<evidence type="ECO:0000259" key="3">
    <source>
        <dbReference type="PROSITE" id="PS51826"/>
    </source>
</evidence>
<organism evidence="4">
    <name type="scientific">Darwinula stevensoni</name>
    <dbReference type="NCBI Taxonomy" id="69355"/>
    <lineage>
        <taxon>Eukaryota</taxon>
        <taxon>Metazoa</taxon>
        <taxon>Ecdysozoa</taxon>
        <taxon>Arthropoda</taxon>
        <taxon>Crustacea</taxon>
        <taxon>Oligostraca</taxon>
        <taxon>Ostracoda</taxon>
        <taxon>Podocopa</taxon>
        <taxon>Podocopida</taxon>
        <taxon>Darwinulocopina</taxon>
        <taxon>Darwinuloidea</taxon>
        <taxon>Darwinulidae</taxon>
        <taxon>Darwinula</taxon>
    </lineage>
</organism>
<dbReference type="AlphaFoldDB" id="A0A7R9AJ23"/>
<feature type="non-terminal residue" evidence="4">
    <location>
        <position position="1"/>
    </location>
</feature>
<dbReference type="Proteomes" id="UP000677054">
    <property type="component" value="Unassembled WGS sequence"/>
</dbReference>
<dbReference type="Pfam" id="PF00198">
    <property type="entry name" value="2-oxoacid_dh"/>
    <property type="match status" value="1"/>
</dbReference>
<protein>
    <recommendedName>
        <fullName evidence="3">Peripheral subunit-binding (PSBD) domain-containing protein</fullName>
    </recommendedName>
</protein>
<dbReference type="InterPro" id="IPR004167">
    <property type="entry name" value="PSBD"/>
</dbReference>
<proteinExistence type="inferred from homology"/>
<dbReference type="InterPro" id="IPR001078">
    <property type="entry name" value="2-oxoacid_DH_actylTfrase"/>
</dbReference>
<dbReference type="Pfam" id="PF02817">
    <property type="entry name" value="E3_binding"/>
    <property type="match status" value="1"/>
</dbReference>
<dbReference type="GO" id="GO:0016746">
    <property type="term" value="F:acyltransferase activity"/>
    <property type="evidence" value="ECO:0007669"/>
    <property type="project" value="InterPro"/>
</dbReference>
<dbReference type="InterPro" id="IPR045257">
    <property type="entry name" value="E2/Pdx1"/>
</dbReference>
<feature type="non-terminal residue" evidence="4">
    <location>
        <position position="149"/>
    </location>
</feature>
<dbReference type="OrthoDB" id="537444at2759"/>
<dbReference type="Gene3D" id="3.30.559.10">
    <property type="entry name" value="Chloramphenicol acetyltransferase-like domain"/>
    <property type="match status" value="1"/>
</dbReference>
<dbReference type="GO" id="GO:0045254">
    <property type="term" value="C:pyruvate dehydrogenase complex"/>
    <property type="evidence" value="ECO:0007669"/>
    <property type="project" value="InterPro"/>
</dbReference>
<sequence length="149" mass="15920">KKGEDFQSLLSEAPATTSPAKEEVKEEAKAIIVAETAAPVVQTVSSSDQRIKASPLAKSIAKEKGINLSNLSGSGEEGRIVKKDVESYQGGGAADNGASLLKNLPIGQESFEEIPLSQMRKVIAKRLAESMYTAPHFYLTIEVNMDNAK</sequence>
<dbReference type="PROSITE" id="PS51826">
    <property type="entry name" value="PSBD"/>
    <property type="match status" value="1"/>
</dbReference>
<dbReference type="InterPro" id="IPR023213">
    <property type="entry name" value="CAT-like_dom_sf"/>
</dbReference>
<dbReference type="SUPFAM" id="SSF52777">
    <property type="entry name" value="CoA-dependent acyltransferases"/>
    <property type="match status" value="1"/>
</dbReference>
<feature type="region of interest" description="Disordered" evidence="2">
    <location>
        <begin position="1"/>
        <end position="23"/>
    </location>
</feature>
<evidence type="ECO:0000256" key="2">
    <source>
        <dbReference type="SAM" id="MobiDB-lite"/>
    </source>
</evidence>
<dbReference type="SUPFAM" id="SSF47005">
    <property type="entry name" value="Peripheral subunit-binding domain of 2-oxo acid dehydrogenase complex"/>
    <property type="match status" value="1"/>
</dbReference>
<dbReference type="InterPro" id="IPR036625">
    <property type="entry name" value="E3-bd_dom_sf"/>
</dbReference>
<keyword evidence="5" id="KW-1185">Reference proteome</keyword>
<dbReference type="GO" id="GO:0006086">
    <property type="term" value="P:pyruvate decarboxylation to acetyl-CoA"/>
    <property type="evidence" value="ECO:0007669"/>
    <property type="project" value="InterPro"/>
</dbReference>
<accession>A0A7R9AJ23</accession>
<dbReference type="Gene3D" id="4.10.320.10">
    <property type="entry name" value="E3-binding domain"/>
    <property type="match status" value="1"/>
</dbReference>
<reference evidence="4" key="1">
    <citation type="submission" date="2020-11" db="EMBL/GenBank/DDBJ databases">
        <authorList>
            <person name="Tran Van P."/>
        </authorList>
    </citation>
    <scope>NUCLEOTIDE SEQUENCE</scope>
</reference>
<feature type="compositionally biased region" description="Polar residues" evidence="2">
    <location>
        <begin position="8"/>
        <end position="19"/>
    </location>
</feature>